<dbReference type="EMBL" id="PKFO01000004">
    <property type="protein sequence ID" value="PVH20971.1"/>
    <property type="molecule type" value="Genomic_DNA"/>
</dbReference>
<accession>A0A2V1AVR6</accession>
<dbReference type="GeneID" id="37009817"/>
<dbReference type="AlphaFoldDB" id="A0A2V1AVR6"/>
<keyword evidence="2" id="KW-1185">Reference proteome</keyword>
<reference evidence="1 2" key="1">
    <citation type="submission" date="2017-12" db="EMBL/GenBank/DDBJ databases">
        <title>Genome Sequence of a Multidrug-Resistant Candida haemulonii Isolate from a Patient with Chronic Leg Ulcers in Israel.</title>
        <authorList>
            <person name="Chow N.A."/>
            <person name="Gade L."/>
            <person name="Batra D."/>
            <person name="Rowe L.A."/>
            <person name="Ben-Ami R."/>
            <person name="Loparev V.N."/>
            <person name="Litvintseva A.P."/>
        </authorList>
    </citation>
    <scope>NUCLEOTIDE SEQUENCE [LARGE SCALE GENOMIC DNA]</scope>
    <source>
        <strain evidence="1 2">B11899</strain>
    </source>
</reference>
<comment type="caution">
    <text evidence="1">The sequence shown here is derived from an EMBL/GenBank/DDBJ whole genome shotgun (WGS) entry which is preliminary data.</text>
</comment>
<sequence>MTSFRFETFYLFEEFQRSNFSNSNVAKPVSDALSQQSNYGGRSYYNTRLCYHKDKVLAITEVQFQTTSIAEIEITEDDFERFEVVEAEDKPEKDTELGLEWAVVSSSAHGPPRACLVAQYHGQEYDFKGEIFELAYTLDTVAEVAKTEWVEDLGKLHYEYIQPHWFTQEYREHTVLPGLRVPDILNISFDYNAKDPGFALSRVVVQLLELTCFLPTLPFAKSTKTLHISTLSDKKCWEMLETGRRSTLSIPNNLYECCIPDIEPTYYCKRFTRNYAIKIKVEVSDKTVKRFAETVMSVYVAKGGLGMIRKPVHSTAGHCSERKLYLEVLEAPLIPLDFDKHLLVQRQQTAVVRTDEASIAISLKEFGTGLTESKSVFKSKYDVKSHQLYLKYKLFSMADKIEEGKVYVWAQPVVCFKGRFALPTLPFEIGHVSSIFKHMSSVQDTSSSRIRLSVSKSWMPSLLPAIVVSRGMKLSHFLKLKLVFESWDPNETITLISSRIEWLYHHSGGNEEDSLTKTLRGRKYLHLCQNGNEDFIELPCKWYNCTVPKDLLATYYSNTSSRDVSVRISLEIKGKQEEIAKVSVTVPLKICDESFEVSTTGSYVPPSYALCLTRDEVKPDPRP</sequence>
<evidence type="ECO:0000313" key="2">
    <source>
        <dbReference type="Proteomes" id="UP000244309"/>
    </source>
</evidence>
<dbReference type="VEuPathDB" id="FungiDB:CXQ85_004487"/>
<dbReference type="Proteomes" id="UP000244309">
    <property type="component" value="Unassembled WGS sequence"/>
</dbReference>
<gene>
    <name evidence="1" type="ORF">CXQ85_004487</name>
</gene>
<organism evidence="1 2">
    <name type="scientific">Candidozyma haemuli</name>
    <dbReference type="NCBI Taxonomy" id="45357"/>
    <lineage>
        <taxon>Eukaryota</taxon>
        <taxon>Fungi</taxon>
        <taxon>Dikarya</taxon>
        <taxon>Ascomycota</taxon>
        <taxon>Saccharomycotina</taxon>
        <taxon>Pichiomycetes</taxon>
        <taxon>Metschnikowiaceae</taxon>
        <taxon>Candidozyma</taxon>
    </lineage>
</organism>
<dbReference type="RefSeq" id="XP_025341911.1">
    <property type="nucleotide sequence ID" value="XM_025488103.1"/>
</dbReference>
<protein>
    <submittedName>
        <fullName evidence="1">Uncharacterized protein</fullName>
    </submittedName>
</protein>
<evidence type="ECO:0000313" key="1">
    <source>
        <dbReference type="EMBL" id="PVH20971.1"/>
    </source>
</evidence>
<name>A0A2V1AVR6_9ASCO</name>
<proteinExistence type="predicted"/>